<keyword evidence="1" id="KW-0472">Membrane</keyword>
<evidence type="ECO:0000256" key="1">
    <source>
        <dbReference type="SAM" id="Phobius"/>
    </source>
</evidence>
<sequence length="361" mass="42496">MNKQSRSLVNKDFILHGTLWVIISLLLGLPNYLNQHFSLGIFIAEWITYVVLFYFNYLFLVPKFLLKGKYLFHFILLLGLIVFFTEVRIHFFLDDLKLMRPPHSVIVEGKKILLQPMKQPPGPPFFLNVAMSFSYIFIVLISTIIKVLYEYNHNFQNRLLAETERKSAELNYLRKQTNPHFLFNSLNSIYSLAIKKSDQVGDAIVTLSELMRYMLYETDQRVVPLEKEINYIVNYIELQKLRIHDIENIRVNIYGDLKEKMIEPLLLISFIENAFKYGTDYKGKTDVRLKITVQESLLEFYIENKISRHTEDPVHSGIGVQNIKSRLELLYPKSHELTIIHVDGKYQVHLKLNLEENNPSY</sequence>
<feature type="transmembrane region" description="Helical" evidence="1">
    <location>
        <begin position="12"/>
        <end position="33"/>
    </location>
</feature>
<dbReference type="PANTHER" id="PTHR34220">
    <property type="entry name" value="SENSOR HISTIDINE KINASE YPDA"/>
    <property type="match status" value="1"/>
</dbReference>
<evidence type="ECO:0000259" key="2">
    <source>
        <dbReference type="Pfam" id="PF06580"/>
    </source>
</evidence>
<dbReference type="OrthoDB" id="9809908at2"/>
<organism evidence="3 4">
    <name type="scientific">Flavobacterium stagni</name>
    <dbReference type="NCBI Taxonomy" id="2506421"/>
    <lineage>
        <taxon>Bacteria</taxon>
        <taxon>Pseudomonadati</taxon>
        <taxon>Bacteroidota</taxon>
        <taxon>Flavobacteriia</taxon>
        <taxon>Flavobacteriales</taxon>
        <taxon>Flavobacteriaceae</taxon>
        <taxon>Flavobacterium</taxon>
    </lineage>
</organism>
<keyword evidence="1" id="KW-1133">Transmembrane helix</keyword>
<dbReference type="GO" id="GO:0000155">
    <property type="term" value="F:phosphorelay sensor kinase activity"/>
    <property type="evidence" value="ECO:0007669"/>
    <property type="project" value="InterPro"/>
</dbReference>
<keyword evidence="3" id="KW-0418">Kinase</keyword>
<feature type="transmembrane region" description="Helical" evidence="1">
    <location>
        <begin position="39"/>
        <end position="59"/>
    </location>
</feature>
<dbReference type="Pfam" id="PF06580">
    <property type="entry name" value="His_kinase"/>
    <property type="match status" value="1"/>
</dbReference>
<dbReference type="InterPro" id="IPR010559">
    <property type="entry name" value="Sig_transdc_His_kin_internal"/>
</dbReference>
<dbReference type="EMBL" id="SBKN01000003">
    <property type="protein sequence ID" value="RXR22991.1"/>
    <property type="molecule type" value="Genomic_DNA"/>
</dbReference>
<gene>
    <name evidence="3" type="ORF">EQG61_07085</name>
</gene>
<dbReference type="RefSeq" id="WP_129461221.1">
    <property type="nucleotide sequence ID" value="NZ_SBKN01000003.1"/>
</dbReference>
<evidence type="ECO:0000313" key="3">
    <source>
        <dbReference type="EMBL" id="RXR22991.1"/>
    </source>
</evidence>
<protein>
    <submittedName>
        <fullName evidence="3">Histidine kinase</fullName>
    </submittedName>
</protein>
<accession>A0A4V1N2R1</accession>
<dbReference type="InterPro" id="IPR050640">
    <property type="entry name" value="Bact_2-comp_sensor_kinase"/>
</dbReference>
<keyword evidence="4" id="KW-1185">Reference proteome</keyword>
<proteinExistence type="predicted"/>
<evidence type="ECO:0000313" key="4">
    <source>
        <dbReference type="Proteomes" id="UP000289857"/>
    </source>
</evidence>
<name>A0A4V1N2R1_9FLAO</name>
<feature type="domain" description="Signal transduction histidine kinase internal region" evidence="2">
    <location>
        <begin position="168"/>
        <end position="245"/>
    </location>
</feature>
<dbReference type="Proteomes" id="UP000289857">
    <property type="component" value="Unassembled WGS sequence"/>
</dbReference>
<dbReference type="PANTHER" id="PTHR34220:SF7">
    <property type="entry name" value="SENSOR HISTIDINE KINASE YPDA"/>
    <property type="match status" value="1"/>
</dbReference>
<feature type="transmembrane region" description="Helical" evidence="1">
    <location>
        <begin position="125"/>
        <end position="149"/>
    </location>
</feature>
<keyword evidence="3" id="KW-0808">Transferase</keyword>
<dbReference type="GO" id="GO:0016020">
    <property type="term" value="C:membrane"/>
    <property type="evidence" value="ECO:0007669"/>
    <property type="project" value="InterPro"/>
</dbReference>
<reference evidence="4" key="1">
    <citation type="submission" date="2019-01" db="EMBL/GenBank/DDBJ databases">
        <title>Cytophagaceae bacterium strain CAR-16.</title>
        <authorList>
            <person name="Chen W.-M."/>
        </authorList>
    </citation>
    <scope>NUCLEOTIDE SEQUENCE [LARGE SCALE GENOMIC DNA]</scope>
    <source>
        <strain evidence="4">WWJ-16</strain>
    </source>
</reference>
<keyword evidence="1" id="KW-0812">Transmembrane</keyword>
<dbReference type="AlphaFoldDB" id="A0A4V1N2R1"/>
<comment type="caution">
    <text evidence="3">The sequence shown here is derived from an EMBL/GenBank/DDBJ whole genome shotgun (WGS) entry which is preliminary data.</text>
</comment>
<feature type="transmembrane region" description="Helical" evidence="1">
    <location>
        <begin position="71"/>
        <end position="93"/>
    </location>
</feature>